<accession>A0A7W9CW60</accession>
<comment type="caution">
    <text evidence="2">The sequence shown here is derived from an EMBL/GenBank/DDBJ whole genome shotgun (WGS) entry which is preliminary data.</text>
</comment>
<sequence>MALKATTTLKAVIFVLAGLAAAPALAGQAGRIDCTGPFAADATEADVAAAFGADNVVFGALPGPEGSSYDGTTVFPDDPAAKLTIQWADEEARKGPTISIEAPSAWEAPYGIRIGMTLSDLRAINGAPFTVLGFGWDYGGAASFTEGALAPKPDGCVVSVMFALPDAANEDSRFDPLMGDRELSSDDALLVSAKPVVSAVYVGWPVDLGDGDE</sequence>
<feature type="chain" id="PRO_5031450964" evidence="1">
    <location>
        <begin position="27"/>
        <end position="213"/>
    </location>
</feature>
<dbReference type="Proteomes" id="UP000523821">
    <property type="component" value="Unassembled WGS sequence"/>
</dbReference>
<evidence type="ECO:0000313" key="2">
    <source>
        <dbReference type="EMBL" id="MBB5752769.1"/>
    </source>
</evidence>
<dbReference type="RefSeq" id="WP_183854864.1">
    <property type="nucleotide sequence ID" value="NZ_JACHOO010000003.1"/>
</dbReference>
<keyword evidence="3" id="KW-1185">Reference proteome</keyword>
<dbReference type="EMBL" id="JACHOO010000003">
    <property type="protein sequence ID" value="MBB5752769.1"/>
    <property type="molecule type" value="Genomic_DNA"/>
</dbReference>
<feature type="signal peptide" evidence="1">
    <location>
        <begin position="1"/>
        <end position="26"/>
    </location>
</feature>
<evidence type="ECO:0000313" key="3">
    <source>
        <dbReference type="Proteomes" id="UP000523821"/>
    </source>
</evidence>
<keyword evidence="1" id="KW-0732">Signal</keyword>
<gene>
    <name evidence="2" type="ORF">GGQ63_001823</name>
</gene>
<reference evidence="2 3" key="1">
    <citation type="submission" date="2020-08" db="EMBL/GenBank/DDBJ databases">
        <title>Genomic Encyclopedia of Type Strains, Phase IV (KMG-IV): sequencing the most valuable type-strain genomes for metagenomic binning, comparative biology and taxonomic classification.</title>
        <authorList>
            <person name="Goeker M."/>
        </authorList>
    </citation>
    <scope>NUCLEOTIDE SEQUENCE [LARGE SCALE GENOMIC DNA]</scope>
    <source>
        <strain evidence="2 3">DSM 16268</strain>
    </source>
</reference>
<proteinExistence type="predicted"/>
<protein>
    <submittedName>
        <fullName evidence="2">Uncharacterized protein</fullName>
    </submittedName>
</protein>
<name>A0A7W9CW60_9HYPH</name>
<dbReference type="AlphaFoldDB" id="A0A7W9CW60"/>
<evidence type="ECO:0000256" key="1">
    <source>
        <dbReference type="SAM" id="SignalP"/>
    </source>
</evidence>
<organism evidence="2 3">
    <name type="scientific">Prosthecomicrobium pneumaticum</name>
    <dbReference type="NCBI Taxonomy" id="81895"/>
    <lineage>
        <taxon>Bacteria</taxon>
        <taxon>Pseudomonadati</taxon>
        <taxon>Pseudomonadota</taxon>
        <taxon>Alphaproteobacteria</taxon>
        <taxon>Hyphomicrobiales</taxon>
        <taxon>Kaistiaceae</taxon>
        <taxon>Prosthecomicrobium</taxon>
    </lineage>
</organism>